<dbReference type="EMBL" id="JAYMYQ010000001">
    <property type="protein sequence ID" value="KAK7361985.1"/>
    <property type="molecule type" value="Genomic_DNA"/>
</dbReference>
<name>A0AAN9R4I2_CANGL</name>
<feature type="transmembrane region" description="Helical" evidence="1">
    <location>
        <begin position="76"/>
        <end position="98"/>
    </location>
</feature>
<evidence type="ECO:0000313" key="3">
    <source>
        <dbReference type="Proteomes" id="UP001367508"/>
    </source>
</evidence>
<evidence type="ECO:0000256" key="1">
    <source>
        <dbReference type="SAM" id="Phobius"/>
    </source>
</evidence>
<organism evidence="2 3">
    <name type="scientific">Canavalia gladiata</name>
    <name type="common">Sword bean</name>
    <name type="synonym">Dolichos gladiatus</name>
    <dbReference type="NCBI Taxonomy" id="3824"/>
    <lineage>
        <taxon>Eukaryota</taxon>
        <taxon>Viridiplantae</taxon>
        <taxon>Streptophyta</taxon>
        <taxon>Embryophyta</taxon>
        <taxon>Tracheophyta</taxon>
        <taxon>Spermatophyta</taxon>
        <taxon>Magnoliopsida</taxon>
        <taxon>eudicotyledons</taxon>
        <taxon>Gunneridae</taxon>
        <taxon>Pentapetalae</taxon>
        <taxon>rosids</taxon>
        <taxon>fabids</taxon>
        <taxon>Fabales</taxon>
        <taxon>Fabaceae</taxon>
        <taxon>Papilionoideae</taxon>
        <taxon>50 kb inversion clade</taxon>
        <taxon>NPAAA clade</taxon>
        <taxon>indigoferoid/millettioid clade</taxon>
        <taxon>Phaseoleae</taxon>
        <taxon>Canavalia</taxon>
    </lineage>
</organism>
<keyword evidence="1" id="KW-0812">Transmembrane</keyword>
<comment type="caution">
    <text evidence="2">The sequence shown here is derived from an EMBL/GenBank/DDBJ whole genome shotgun (WGS) entry which is preliminary data.</text>
</comment>
<dbReference type="Proteomes" id="UP001367508">
    <property type="component" value="Unassembled WGS sequence"/>
</dbReference>
<protein>
    <submittedName>
        <fullName evidence="2">Uncharacterized protein</fullName>
    </submittedName>
</protein>
<keyword evidence="3" id="KW-1185">Reference proteome</keyword>
<keyword evidence="1" id="KW-1133">Transmembrane helix</keyword>
<proteinExistence type="predicted"/>
<sequence>MTKEERTGSMKPVAISGPLLIWMTTCINKLDQEFGSVHGRKHFLFKTEVTCELEGPILQPIMQCCPGRMQNRSLNLVTNMLINSIPYALITYSLAFILPSLE</sequence>
<keyword evidence="1" id="KW-0472">Membrane</keyword>
<dbReference type="AlphaFoldDB" id="A0AAN9R4I2"/>
<accession>A0AAN9R4I2</accession>
<evidence type="ECO:0000313" key="2">
    <source>
        <dbReference type="EMBL" id="KAK7361985.1"/>
    </source>
</evidence>
<gene>
    <name evidence="2" type="ORF">VNO77_04082</name>
</gene>
<reference evidence="2 3" key="1">
    <citation type="submission" date="2024-01" db="EMBL/GenBank/DDBJ databases">
        <title>The genomes of 5 underutilized Papilionoideae crops provide insights into root nodulation and disease resistanc.</title>
        <authorList>
            <person name="Jiang F."/>
        </authorList>
    </citation>
    <scope>NUCLEOTIDE SEQUENCE [LARGE SCALE GENOMIC DNA]</scope>
    <source>
        <strain evidence="2">LVBAO_FW01</strain>
        <tissue evidence="2">Leaves</tissue>
    </source>
</reference>